<sequence length="106" mass="11830">MADTIARTLGIDISKDRLDVHLLPDGIDKQFLNDAKGLRTLIRWLSPYAPTRIVFEATGAYHRRLERMLATANLPGVKVNPQRLRAFAKACGRLAKTDRIDASVMA</sequence>
<dbReference type="PANTHER" id="PTHR33055">
    <property type="entry name" value="TRANSPOSASE FOR INSERTION SEQUENCE ELEMENT IS1111A"/>
    <property type="match status" value="1"/>
</dbReference>
<dbReference type="Pfam" id="PF01548">
    <property type="entry name" value="DEDD_Tnp_IS110"/>
    <property type="match status" value="1"/>
</dbReference>
<organism evidence="2 3">
    <name type="scientific">Rhizobium tropici</name>
    <dbReference type="NCBI Taxonomy" id="398"/>
    <lineage>
        <taxon>Bacteria</taxon>
        <taxon>Pseudomonadati</taxon>
        <taxon>Pseudomonadota</taxon>
        <taxon>Alphaproteobacteria</taxon>
        <taxon>Hyphomicrobiales</taxon>
        <taxon>Rhizobiaceae</taxon>
        <taxon>Rhizobium/Agrobacterium group</taxon>
        <taxon>Rhizobium</taxon>
    </lineage>
</organism>
<feature type="non-terminal residue" evidence="2">
    <location>
        <position position="106"/>
    </location>
</feature>
<keyword evidence="3" id="KW-1185">Reference proteome</keyword>
<accession>A0ABR6QWK3</accession>
<protein>
    <submittedName>
        <fullName evidence="2">Transposase</fullName>
    </submittedName>
</protein>
<dbReference type="Proteomes" id="UP000526625">
    <property type="component" value="Unassembled WGS sequence"/>
</dbReference>
<evidence type="ECO:0000259" key="1">
    <source>
        <dbReference type="Pfam" id="PF01548"/>
    </source>
</evidence>
<comment type="caution">
    <text evidence="2">The sequence shown here is derived from an EMBL/GenBank/DDBJ whole genome shotgun (WGS) entry which is preliminary data.</text>
</comment>
<proteinExistence type="predicted"/>
<dbReference type="InterPro" id="IPR047650">
    <property type="entry name" value="Transpos_IS110"/>
</dbReference>
<dbReference type="InterPro" id="IPR002525">
    <property type="entry name" value="Transp_IS110-like_N"/>
</dbReference>
<dbReference type="EMBL" id="JACHBF010000004">
    <property type="protein sequence ID" value="MBB6491221.1"/>
    <property type="molecule type" value="Genomic_DNA"/>
</dbReference>
<gene>
    <name evidence="2" type="ORF">GGD45_001618</name>
</gene>
<reference evidence="2 3" key="1">
    <citation type="submission" date="2020-08" db="EMBL/GenBank/DDBJ databases">
        <title>Genomic Encyclopedia of Type Strains, Phase IV (KMG-V): Genome sequencing to study the core and pangenomes of soil and plant-associated prokaryotes.</title>
        <authorList>
            <person name="Whitman W."/>
        </authorList>
    </citation>
    <scope>NUCLEOTIDE SEQUENCE [LARGE SCALE GENOMIC DNA]</scope>
    <source>
        <strain evidence="2 3">SEMIA 4059</strain>
    </source>
</reference>
<feature type="domain" description="Transposase IS110-like N-terminal" evidence="1">
    <location>
        <begin position="9"/>
        <end position="106"/>
    </location>
</feature>
<name>A0ABR6QWK3_RHITR</name>
<dbReference type="RefSeq" id="WP_184733265.1">
    <property type="nucleotide sequence ID" value="NZ_JACHBF010000004.1"/>
</dbReference>
<evidence type="ECO:0000313" key="2">
    <source>
        <dbReference type="EMBL" id="MBB6491221.1"/>
    </source>
</evidence>
<evidence type="ECO:0000313" key="3">
    <source>
        <dbReference type="Proteomes" id="UP000526625"/>
    </source>
</evidence>